<feature type="transmembrane region" description="Helical" evidence="2">
    <location>
        <begin position="106"/>
        <end position="125"/>
    </location>
</feature>
<feature type="transmembrane region" description="Helical" evidence="2">
    <location>
        <begin position="188"/>
        <end position="216"/>
    </location>
</feature>
<evidence type="ECO:0000313" key="3">
    <source>
        <dbReference type="EMBL" id="AJK67842.1"/>
    </source>
</evidence>
<evidence type="ECO:0000256" key="2">
    <source>
        <dbReference type="SAM" id="Phobius"/>
    </source>
</evidence>
<feature type="transmembrane region" description="Helical" evidence="2">
    <location>
        <begin position="137"/>
        <end position="155"/>
    </location>
</feature>
<reference evidence="3 4" key="1">
    <citation type="submission" date="2014-05" db="EMBL/GenBank/DDBJ databases">
        <title>Complete genome sequence of Corynebacterium marinum DSM 44953.</title>
        <authorList>
            <person name="Schaffert L."/>
            <person name="Albersmeier A."/>
            <person name="Kalinowski J."/>
            <person name="Ruckert C."/>
        </authorList>
    </citation>
    <scope>NUCLEOTIDE SEQUENCE [LARGE SCALE GENOMIC DNA]</scope>
    <source>
        <strain evidence="3 4">DSM 44953</strain>
    </source>
</reference>
<keyword evidence="2" id="KW-0812">Transmembrane</keyword>
<evidence type="ECO:0000313" key="4">
    <source>
        <dbReference type="Proteomes" id="UP000031928"/>
    </source>
</evidence>
<feature type="transmembrane region" description="Helical" evidence="2">
    <location>
        <begin position="261"/>
        <end position="282"/>
    </location>
</feature>
<feature type="region of interest" description="Disordered" evidence="1">
    <location>
        <begin position="297"/>
        <end position="320"/>
    </location>
</feature>
<dbReference type="Proteomes" id="UP000031928">
    <property type="component" value="Chromosome"/>
</dbReference>
<dbReference type="PANTHER" id="PTHR40761">
    <property type="entry name" value="CONSERVED INTEGRAL MEMBRANE ALANINE VALINE AND LEUCINE RICH PROTEIN-RELATED"/>
    <property type="match status" value="1"/>
</dbReference>
<feature type="transmembrane region" description="Helical" evidence="2">
    <location>
        <begin position="228"/>
        <end position="249"/>
    </location>
</feature>
<keyword evidence="2" id="KW-1133">Transmembrane helix</keyword>
<organism evidence="3 4">
    <name type="scientific">Corynebacterium marinum DSM 44953</name>
    <dbReference type="NCBI Taxonomy" id="1224162"/>
    <lineage>
        <taxon>Bacteria</taxon>
        <taxon>Bacillati</taxon>
        <taxon>Actinomycetota</taxon>
        <taxon>Actinomycetes</taxon>
        <taxon>Mycobacteriales</taxon>
        <taxon>Corynebacteriaceae</taxon>
        <taxon>Corynebacterium</taxon>
    </lineage>
</organism>
<evidence type="ECO:0008006" key="5">
    <source>
        <dbReference type="Google" id="ProtNLM"/>
    </source>
</evidence>
<keyword evidence="4" id="KW-1185">Reference proteome</keyword>
<accession>A0A0B6TD64</accession>
<dbReference type="NCBIfam" id="NF038012">
    <property type="entry name" value="DMT_1"/>
    <property type="match status" value="1"/>
</dbReference>
<protein>
    <recommendedName>
        <fullName evidence="5">Integral membrane protein</fullName>
    </recommendedName>
</protein>
<dbReference type="PANTHER" id="PTHR40761:SF1">
    <property type="entry name" value="CONSERVED INTEGRAL MEMBRANE ALANINE VALINE AND LEUCINE RICH PROTEIN-RELATED"/>
    <property type="match status" value="1"/>
</dbReference>
<gene>
    <name evidence="3" type="ORF">B840_01040</name>
</gene>
<dbReference type="KEGG" id="cmq:B840_01040"/>
<dbReference type="STRING" id="1224162.B840_01040"/>
<feature type="transmembrane region" description="Helical" evidence="2">
    <location>
        <begin position="164"/>
        <end position="182"/>
    </location>
</feature>
<sequence length="438" mass="47145">MHSNLLAVLFALASALTIAWGTVVRHRIAEEAPADGSLRGSPFWNAISRPLWWAGTGTALLGYGLQVVALGFGTLLVVQPVLVLSLMFTLPLAAKYDGRRISAHEMFWAGTLTIGVTVLVMLGRPLPGDPQPPLERWLPTLAVGAVVLITLERVAQKQIRREKALLLGIVTGALFGYVAVLSKAFVDIFIYGGVWAIITNWETYALILGATLGTIVQQYSFNAGALKNSLPAMTISEPIVAFSLGYLVLGEKFQVSTVTGWLFMALAFLAMVAATVVSAGDLRSGGGHGEQFRHGAAGASDDVVQPDGAADEEVEQGRSGELEVLDHDGKRKKEHGLSPLQGVGVAVVHGYCPFLRERTRDTGGCTAPRDPEGVAMGHGFLLAVQVINLGEPEGRDMDRNRARQSPETRSSACFRPFYRDLPAKYETYPRKIRGARTV</sequence>
<evidence type="ECO:0000256" key="1">
    <source>
        <dbReference type="SAM" id="MobiDB-lite"/>
    </source>
</evidence>
<dbReference type="EMBL" id="CP007790">
    <property type="protein sequence ID" value="AJK67842.1"/>
    <property type="molecule type" value="Genomic_DNA"/>
</dbReference>
<name>A0A0B6TD64_9CORY</name>
<feature type="transmembrane region" description="Helical" evidence="2">
    <location>
        <begin position="67"/>
        <end position="94"/>
    </location>
</feature>
<keyword evidence="2" id="KW-0472">Membrane</keyword>
<proteinExistence type="predicted"/>
<dbReference type="AlphaFoldDB" id="A0A0B6TD64"/>
<dbReference type="HOGENOM" id="CLU_625165_0_0_11"/>